<dbReference type="Pfam" id="PF08125">
    <property type="entry name" value="Mannitol_dh_C"/>
    <property type="match status" value="1"/>
</dbReference>
<dbReference type="GO" id="GO:0008866">
    <property type="term" value="F:fructuronate reductase activity"/>
    <property type="evidence" value="ECO:0007669"/>
    <property type="project" value="TreeGrafter"/>
</dbReference>
<comment type="caution">
    <text evidence="4">The sequence shown here is derived from an EMBL/GenBank/DDBJ whole genome shotgun (WGS) entry which is preliminary data.</text>
</comment>
<name>A0A0A3ZKE4_9GAMM</name>
<keyword evidence="5" id="KW-1185">Reference proteome</keyword>
<dbReference type="Gene3D" id="3.40.50.720">
    <property type="entry name" value="NAD(P)-binding Rossmann-like Domain"/>
    <property type="match status" value="1"/>
</dbReference>
<protein>
    <submittedName>
        <fullName evidence="4">D-arabinitol 4-dehydrogenase</fullName>
    </submittedName>
</protein>
<dbReference type="AlphaFoldDB" id="A0A0A3ZKE4"/>
<dbReference type="GO" id="GO:0042840">
    <property type="term" value="P:D-glucuronate catabolic process"/>
    <property type="evidence" value="ECO:0007669"/>
    <property type="project" value="TreeGrafter"/>
</dbReference>
<evidence type="ECO:0000313" key="5">
    <source>
        <dbReference type="Proteomes" id="UP000030351"/>
    </source>
</evidence>
<dbReference type="STRING" id="371042.NG99_26465"/>
<dbReference type="InterPro" id="IPR000669">
    <property type="entry name" value="Mannitol_DH"/>
</dbReference>
<dbReference type="InterPro" id="IPR013131">
    <property type="entry name" value="Mannitol_DH_N"/>
</dbReference>
<dbReference type="EMBL" id="JRUQ01000106">
    <property type="protein sequence ID" value="KGT86228.1"/>
    <property type="molecule type" value="Genomic_DNA"/>
</dbReference>
<accession>A0A0A3ZKE4</accession>
<proteinExistence type="predicted"/>
<evidence type="ECO:0000313" key="4">
    <source>
        <dbReference type="EMBL" id="KGT86228.1"/>
    </source>
</evidence>
<dbReference type="InterPro" id="IPR013118">
    <property type="entry name" value="Mannitol_DH_C"/>
</dbReference>
<feature type="domain" description="Mannitol dehydrogenase N-terminal" evidence="2">
    <location>
        <begin position="10"/>
        <end position="259"/>
    </location>
</feature>
<dbReference type="Pfam" id="PF01232">
    <property type="entry name" value="Mannitol_dh"/>
    <property type="match status" value="1"/>
</dbReference>
<evidence type="ECO:0000259" key="2">
    <source>
        <dbReference type="Pfam" id="PF01232"/>
    </source>
</evidence>
<reference evidence="4 5" key="1">
    <citation type="submission" date="2014-10" db="EMBL/GenBank/DDBJ databases">
        <title>Genome sequence of Erwinia typographi M043b.</title>
        <authorList>
            <person name="Chan K.-G."/>
            <person name="Tan W.-S."/>
        </authorList>
    </citation>
    <scope>NUCLEOTIDE SEQUENCE [LARGE SCALE GENOMIC DNA]</scope>
    <source>
        <strain evidence="4 5">M043b</strain>
    </source>
</reference>
<evidence type="ECO:0000259" key="3">
    <source>
        <dbReference type="Pfam" id="PF08125"/>
    </source>
</evidence>
<dbReference type="RefSeq" id="WP_034899672.1">
    <property type="nucleotide sequence ID" value="NZ_JRUQ01000106.1"/>
</dbReference>
<dbReference type="PANTHER" id="PTHR43362">
    <property type="entry name" value="MANNITOL DEHYDROGENASE DSF1-RELATED"/>
    <property type="match status" value="1"/>
</dbReference>
<dbReference type="Gene3D" id="1.10.1040.10">
    <property type="entry name" value="N-(1-d-carboxylethyl)-l-norvaline Dehydrogenase, domain 2"/>
    <property type="match status" value="1"/>
</dbReference>
<dbReference type="InterPro" id="IPR036291">
    <property type="entry name" value="NAD(P)-bd_dom_sf"/>
</dbReference>
<dbReference type="InterPro" id="IPR008927">
    <property type="entry name" value="6-PGluconate_DH-like_C_sf"/>
</dbReference>
<dbReference type="OrthoDB" id="271711at2"/>
<dbReference type="InterPro" id="IPR013328">
    <property type="entry name" value="6PGD_dom2"/>
</dbReference>
<keyword evidence="1" id="KW-0560">Oxidoreductase</keyword>
<dbReference type="NCBIfam" id="NF043014">
    <property type="entry name" value="DArabDhDalD"/>
    <property type="match status" value="1"/>
</dbReference>
<dbReference type="PRINTS" id="PR00084">
    <property type="entry name" value="MTLDHDRGNASE"/>
</dbReference>
<feature type="domain" description="Mannitol dehydrogenase C-terminal" evidence="3">
    <location>
        <begin position="267"/>
        <end position="455"/>
    </location>
</feature>
<sequence>MAAHPTFHWLHIGSGSFHRAHQAWYLHRLLQQSGENEAKWHISLGNIRDDANTLLSILERQQGEYVLETVSPAGERQYEKITSIKKIIPWDDKLAALVAEGAAPATKVISFTVTEGGYYLDAHLKLEKDNSDIAHDLQGGVRTIYGAISHILQQRMANQAGPVTLLCCDNVRHNGQRFHDGLVQFLTLRQQDTLLKWVESGVTTPNTMVDRITPRPTSDIAGRVKTALGIDDAAPVMAESFIQWVVEDKFAAERPELEKVDVELVSNVDAYEEAKTRILNASHSAIAWAGTLQGLAFIDESTRVESIRQLAWDYVTDDVIPCLSPSPLNLEDYRDVVLERFSNPHIKDTNQRVAADGLSKIPGFITPTLITRYEQGAIPRACARLPALFFLFMRRWHEGSLPYKYEDGILNAEEIHAWYQSEDPVRTFASDKALFSTLAGKAEFIQLLRESIDELKS</sequence>
<dbReference type="SUPFAM" id="SSF48179">
    <property type="entry name" value="6-phosphogluconate dehydrogenase C-terminal domain-like"/>
    <property type="match status" value="1"/>
</dbReference>
<dbReference type="PANTHER" id="PTHR43362:SF7">
    <property type="entry name" value="D-MANNONATE OXIDOREDUCTASE"/>
    <property type="match status" value="1"/>
</dbReference>
<dbReference type="SUPFAM" id="SSF51735">
    <property type="entry name" value="NAD(P)-binding Rossmann-fold domains"/>
    <property type="match status" value="1"/>
</dbReference>
<dbReference type="Proteomes" id="UP000030351">
    <property type="component" value="Unassembled WGS sequence"/>
</dbReference>
<organism evidence="4 5">
    <name type="scientific">Erwinia typographi</name>
    <dbReference type="NCBI Taxonomy" id="371042"/>
    <lineage>
        <taxon>Bacteria</taxon>
        <taxon>Pseudomonadati</taxon>
        <taxon>Pseudomonadota</taxon>
        <taxon>Gammaproteobacteria</taxon>
        <taxon>Enterobacterales</taxon>
        <taxon>Erwiniaceae</taxon>
        <taxon>Erwinia</taxon>
    </lineage>
</organism>
<dbReference type="eggNOG" id="COG0246">
    <property type="taxonomic scope" value="Bacteria"/>
</dbReference>
<dbReference type="InterPro" id="IPR050025">
    <property type="entry name" value="DalD"/>
</dbReference>
<dbReference type="InterPro" id="IPR050988">
    <property type="entry name" value="Mannitol_DH/Oxidoreductase"/>
</dbReference>
<gene>
    <name evidence="4" type="ORF">NG99_26465</name>
</gene>
<evidence type="ECO:0000256" key="1">
    <source>
        <dbReference type="ARBA" id="ARBA00023002"/>
    </source>
</evidence>